<dbReference type="AlphaFoldDB" id="A0A316AGP2"/>
<dbReference type="OrthoDB" id="2077214at2"/>
<sequence>METERYLISFVGLDPNYYTIDILADIWEVSAIRIYEETGIYVSGEIEEKHFVSRKMDDVPISNLLFVVESKRFPTEIEDRQEYWNAYKAVVEEVRYRLGNPRMDLTIEDIDMTHFEKI</sequence>
<accession>A0A316AGP2</accession>
<evidence type="ECO:0000313" key="2">
    <source>
        <dbReference type="Proteomes" id="UP000254051"/>
    </source>
</evidence>
<organism evidence="1 2">
    <name type="scientific">Faecalicatena contorta</name>
    <dbReference type="NCBI Taxonomy" id="39482"/>
    <lineage>
        <taxon>Bacteria</taxon>
        <taxon>Bacillati</taxon>
        <taxon>Bacillota</taxon>
        <taxon>Clostridia</taxon>
        <taxon>Lachnospirales</taxon>
        <taxon>Lachnospiraceae</taxon>
        <taxon>Faecalicatena</taxon>
    </lineage>
</organism>
<evidence type="ECO:0000313" key="1">
    <source>
        <dbReference type="EMBL" id="SUQ15097.1"/>
    </source>
</evidence>
<name>A0A316AGP2_9FIRM</name>
<dbReference type="RefSeq" id="WP_109712600.1">
    <property type="nucleotide sequence ID" value="NZ_QGDS01000009.1"/>
</dbReference>
<reference evidence="2" key="1">
    <citation type="submission" date="2017-07" db="EMBL/GenBank/DDBJ databases">
        <authorList>
            <person name="Varghese N."/>
            <person name="Submissions S."/>
        </authorList>
    </citation>
    <scope>NUCLEOTIDE SEQUENCE [LARGE SCALE GENOMIC DNA]</scope>
    <source>
        <strain evidence="2">NLAE-zl-C134</strain>
    </source>
</reference>
<gene>
    <name evidence="1" type="ORF">SAMN05216529_109150</name>
</gene>
<keyword evidence="2" id="KW-1185">Reference proteome</keyword>
<dbReference type="Proteomes" id="UP000254051">
    <property type="component" value="Unassembled WGS sequence"/>
</dbReference>
<protein>
    <submittedName>
        <fullName evidence="1">Uncharacterized protein</fullName>
    </submittedName>
</protein>
<dbReference type="EMBL" id="UHJJ01000009">
    <property type="protein sequence ID" value="SUQ15097.1"/>
    <property type="molecule type" value="Genomic_DNA"/>
</dbReference>
<proteinExistence type="predicted"/>